<dbReference type="PANTHER" id="PTHR10229">
    <property type="entry name" value="GTP-BINDING PROTEIN HFLX"/>
    <property type="match status" value="1"/>
</dbReference>
<feature type="binding site" evidence="7">
    <location>
        <begin position="251"/>
        <end position="254"/>
    </location>
    <ligand>
        <name>GTP</name>
        <dbReference type="ChEBI" id="CHEBI:37565"/>
    </ligand>
</feature>
<dbReference type="NCBIfam" id="NF008280">
    <property type="entry name" value="PRK11058.1"/>
    <property type="match status" value="1"/>
</dbReference>
<dbReference type="HAMAP" id="MF_00900">
    <property type="entry name" value="GTPase_HflX"/>
    <property type="match status" value="1"/>
</dbReference>
<dbReference type="AlphaFoldDB" id="A0A327X012"/>
<comment type="caution">
    <text evidence="10">The sequence shown here is derived from an EMBL/GenBank/DDBJ whole genome shotgun (WGS) entry which is preliminary data.</text>
</comment>
<comment type="function">
    <text evidence="6">GTPase that associates with the 50S ribosomal subunit and may have a role during protein synthesis or ribosome biogenesis.</text>
</comment>
<feature type="binding site" evidence="7">
    <location>
        <begin position="317"/>
        <end position="320"/>
    </location>
    <ligand>
        <name>GTP</name>
        <dbReference type="ChEBI" id="CHEBI:37565"/>
    </ligand>
</feature>
<dbReference type="Pfam" id="PF13167">
    <property type="entry name" value="GTP-bdg_N"/>
    <property type="match status" value="1"/>
</dbReference>
<dbReference type="Proteomes" id="UP000249203">
    <property type="component" value="Unassembled WGS sequence"/>
</dbReference>
<comment type="subunit">
    <text evidence="6">Monomer. Associates with the 50S ribosomal subunit.</text>
</comment>
<dbReference type="GO" id="GO:0046872">
    <property type="term" value="F:metal ion binding"/>
    <property type="evidence" value="ECO:0007669"/>
    <property type="project" value="UniProtKB-KW"/>
</dbReference>
<evidence type="ECO:0000256" key="4">
    <source>
        <dbReference type="ARBA" id="ARBA00022842"/>
    </source>
</evidence>
<feature type="domain" description="Hflx-type G" evidence="9">
    <location>
        <begin position="198"/>
        <end position="365"/>
    </location>
</feature>
<dbReference type="NCBIfam" id="TIGR03156">
    <property type="entry name" value="GTP_HflX"/>
    <property type="match status" value="1"/>
</dbReference>
<dbReference type="OrthoDB" id="9812272at2"/>
<dbReference type="SUPFAM" id="SSF52540">
    <property type="entry name" value="P-loop containing nucleoside triphosphate hydrolases"/>
    <property type="match status" value="1"/>
</dbReference>
<evidence type="ECO:0000313" key="13">
    <source>
        <dbReference type="Proteomes" id="UP000287865"/>
    </source>
</evidence>
<protein>
    <recommendedName>
        <fullName evidence="6">GTPase HflX</fullName>
    </recommendedName>
    <alternativeName>
        <fullName evidence="6">GTP-binding protein HflX</fullName>
    </alternativeName>
</protein>
<keyword evidence="5 6" id="KW-0342">GTP-binding</keyword>
<keyword evidence="13" id="KW-1185">Reference proteome</keyword>
<sequence length="430" mass="48243">MFDRYEGGEQAILVNVDFPNESAREDVEELALLVSSAGVEALEVVSTSRRAPDAKLFIGTGKAEEIAALVKAHEADIVIFNHALSPSQERNLEKVFQCRVLDRTGLILDIFAQRARTHEGKLQVELAQLRHISTRLIRGWTHLERQKGGIGLRGPGETQLETDRRLLRARIKAILARLDKVAKQREQGRRARMRAEIPTLALVGYTNAGKSTLFNRITNADVYAEDQLFATLDPTLRKIDLKDVGPAVLADTVGFIRHLPHDLVAAFKATLQETRDADLLLHVMDISDERQADNQRQVDAVLAEIEASETPQLLVCNKIDRLEQQNPRIDYDDAGVPQRVWLSAQTGVGVDLLFQALSERLSKQMMREHLRLPPQEGKLRSQLYALDCVQSEQILDNGDMLVSVNMPAVEWQKLLKVHGNKLASFVVEQE</sequence>
<dbReference type="InterPro" id="IPR045498">
    <property type="entry name" value="HflX_C"/>
</dbReference>
<dbReference type="SUPFAM" id="SSF54980">
    <property type="entry name" value="EF-G C-terminal domain-like"/>
    <property type="match status" value="1"/>
</dbReference>
<dbReference type="InterPro" id="IPR027417">
    <property type="entry name" value="P-loop_NTPase"/>
</dbReference>
<dbReference type="InterPro" id="IPR030394">
    <property type="entry name" value="G_HFLX_dom"/>
</dbReference>
<dbReference type="GO" id="GO:0097216">
    <property type="term" value="F:guanosine tetraphosphate binding"/>
    <property type="evidence" value="ECO:0007669"/>
    <property type="project" value="UniProtKB-ARBA"/>
</dbReference>
<keyword evidence="4 8" id="KW-0460">Magnesium</keyword>
<dbReference type="InterPro" id="IPR016496">
    <property type="entry name" value="GTPase_HflX"/>
</dbReference>
<evidence type="ECO:0000256" key="5">
    <source>
        <dbReference type="ARBA" id="ARBA00023134"/>
    </source>
</evidence>
<comment type="cofactor">
    <cofactor evidence="8">
        <name>Mg(2+)</name>
        <dbReference type="ChEBI" id="CHEBI:18420"/>
    </cofactor>
</comment>
<feature type="binding site" evidence="8">
    <location>
        <position position="211"/>
    </location>
    <ligand>
        <name>Mg(2+)</name>
        <dbReference type="ChEBI" id="CHEBI:18420"/>
    </ligand>
</feature>
<dbReference type="PANTHER" id="PTHR10229:SF0">
    <property type="entry name" value="GTP-BINDING PROTEIN 6-RELATED"/>
    <property type="match status" value="1"/>
</dbReference>
<comment type="similarity">
    <text evidence="6">Belongs to the TRAFAC class OBG-HflX-like GTPase superfamily. HflX GTPase family.</text>
</comment>
<dbReference type="GO" id="GO:0003924">
    <property type="term" value="F:GTPase activity"/>
    <property type="evidence" value="ECO:0007669"/>
    <property type="project" value="UniProtKB-UniRule"/>
</dbReference>
<keyword evidence="3 6" id="KW-0547">Nucleotide-binding</keyword>
<evidence type="ECO:0000256" key="1">
    <source>
        <dbReference type="ARBA" id="ARBA00022490"/>
    </source>
</evidence>
<reference evidence="11 13" key="1">
    <citation type="journal article" date="2018" name="Front. Microbiol.">
        <title>Genome-Based Analysis Reveals the Taxonomy and Diversity of the Family Idiomarinaceae.</title>
        <authorList>
            <person name="Liu Y."/>
            <person name="Lai Q."/>
            <person name="Shao Z."/>
        </authorList>
    </citation>
    <scope>NUCLEOTIDE SEQUENCE [LARGE SCALE GENOMIC DNA]</scope>
    <source>
        <strain evidence="11 13">CF12-14</strain>
    </source>
</reference>
<proteinExistence type="inferred from homology"/>
<organism evidence="10 12">
    <name type="scientific">Aliidiomarina maris</name>
    <dbReference type="NCBI Taxonomy" id="531312"/>
    <lineage>
        <taxon>Bacteria</taxon>
        <taxon>Pseudomonadati</taxon>
        <taxon>Pseudomonadota</taxon>
        <taxon>Gammaproteobacteria</taxon>
        <taxon>Alteromonadales</taxon>
        <taxon>Idiomarinaceae</taxon>
        <taxon>Aliidiomarina</taxon>
    </lineage>
</organism>
<evidence type="ECO:0000313" key="10">
    <source>
        <dbReference type="EMBL" id="RAJ99197.1"/>
    </source>
</evidence>
<dbReference type="FunFam" id="3.40.50.11060:FF:000001">
    <property type="entry name" value="GTPase HflX"/>
    <property type="match status" value="1"/>
</dbReference>
<dbReference type="PIRSF" id="PIRSF006809">
    <property type="entry name" value="GTP-binding_hflX_prd"/>
    <property type="match status" value="1"/>
</dbReference>
<dbReference type="PRINTS" id="PR00326">
    <property type="entry name" value="GTP1OBG"/>
</dbReference>
<feature type="binding site" evidence="7">
    <location>
        <begin position="343"/>
        <end position="345"/>
    </location>
    <ligand>
        <name>GTP</name>
        <dbReference type="ChEBI" id="CHEBI:37565"/>
    </ligand>
</feature>
<keyword evidence="2 8" id="KW-0479">Metal-binding</keyword>
<dbReference type="FunFam" id="3.40.50.300:FF:000173">
    <property type="entry name" value="GTPase HflX"/>
    <property type="match status" value="1"/>
</dbReference>
<dbReference type="Gene3D" id="6.10.250.2860">
    <property type="match status" value="1"/>
</dbReference>
<evidence type="ECO:0000313" key="11">
    <source>
        <dbReference type="EMBL" id="RUO27658.1"/>
    </source>
</evidence>
<dbReference type="Proteomes" id="UP000287865">
    <property type="component" value="Unassembled WGS sequence"/>
</dbReference>
<dbReference type="Gene3D" id="3.40.50.11060">
    <property type="entry name" value="GTPase HflX, N-terminal domain"/>
    <property type="match status" value="1"/>
</dbReference>
<evidence type="ECO:0000256" key="6">
    <source>
        <dbReference type="HAMAP-Rule" id="MF_00900"/>
    </source>
</evidence>
<dbReference type="Gene3D" id="3.40.50.300">
    <property type="entry name" value="P-loop containing nucleotide triphosphate hydrolases"/>
    <property type="match status" value="1"/>
</dbReference>
<evidence type="ECO:0000256" key="7">
    <source>
        <dbReference type="PIRSR" id="PIRSR006809-1"/>
    </source>
</evidence>
<evidence type="ECO:0000313" key="12">
    <source>
        <dbReference type="Proteomes" id="UP000249203"/>
    </source>
</evidence>
<name>A0A327X012_9GAMM</name>
<dbReference type="GO" id="GO:0043022">
    <property type="term" value="F:ribosome binding"/>
    <property type="evidence" value="ECO:0007669"/>
    <property type="project" value="TreeGrafter"/>
</dbReference>
<dbReference type="InterPro" id="IPR042108">
    <property type="entry name" value="GTPase_HflX_N_sf"/>
</dbReference>
<dbReference type="EMBL" id="QLMD01000003">
    <property type="protein sequence ID" value="RAJ99197.1"/>
    <property type="molecule type" value="Genomic_DNA"/>
</dbReference>
<evidence type="ECO:0000256" key="2">
    <source>
        <dbReference type="ARBA" id="ARBA00022723"/>
    </source>
</evidence>
<dbReference type="CDD" id="cd01878">
    <property type="entry name" value="HflX"/>
    <property type="match status" value="1"/>
</dbReference>
<dbReference type="Pfam" id="PF16360">
    <property type="entry name" value="GTP-bdg_M"/>
    <property type="match status" value="1"/>
</dbReference>
<reference evidence="10 12" key="2">
    <citation type="submission" date="2018-06" db="EMBL/GenBank/DDBJ databases">
        <title>Genomic Encyclopedia of Type Strains, Phase III (KMG-III): the genomes of soil and plant-associated and newly described type strains.</title>
        <authorList>
            <person name="Whitman W."/>
        </authorList>
    </citation>
    <scope>NUCLEOTIDE SEQUENCE [LARGE SCALE GENOMIC DNA]</scope>
    <source>
        <strain evidence="10 12">CGMCC 1.15366</strain>
    </source>
</reference>
<dbReference type="RefSeq" id="WP_111568802.1">
    <property type="nucleotide sequence ID" value="NZ_PIPK01000002.1"/>
</dbReference>
<gene>
    <name evidence="6" type="primary">hflX</name>
    <name evidence="10" type="ORF">B0I24_103191</name>
    <name evidence="11" type="ORF">CWE07_03300</name>
</gene>
<dbReference type="PROSITE" id="PS51705">
    <property type="entry name" value="G_HFLX"/>
    <property type="match status" value="1"/>
</dbReference>
<dbReference type="InterPro" id="IPR035647">
    <property type="entry name" value="EFG_III/V"/>
</dbReference>
<keyword evidence="1 6" id="KW-0963">Cytoplasm</keyword>
<dbReference type="InterPro" id="IPR032305">
    <property type="entry name" value="GTP-bd_M"/>
</dbReference>
<evidence type="ECO:0000256" key="3">
    <source>
        <dbReference type="ARBA" id="ARBA00022741"/>
    </source>
</evidence>
<dbReference type="InterPro" id="IPR025121">
    <property type="entry name" value="GTPase_HflX_N"/>
</dbReference>
<evidence type="ECO:0000256" key="8">
    <source>
        <dbReference type="PIRSR" id="PIRSR006809-2"/>
    </source>
</evidence>
<dbReference type="InterPro" id="IPR006073">
    <property type="entry name" value="GTP-bd"/>
</dbReference>
<feature type="binding site" evidence="8">
    <location>
        <position position="231"/>
    </location>
    <ligand>
        <name>Mg(2+)</name>
        <dbReference type="ChEBI" id="CHEBI:18420"/>
    </ligand>
</feature>
<accession>A0A327X012</accession>
<dbReference type="EMBL" id="PIPK01000002">
    <property type="protein sequence ID" value="RUO27658.1"/>
    <property type="molecule type" value="Genomic_DNA"/>
</dbReference>
<dbReference type="GO" id="GO:0005737">
    <property type="term" value="C:cytoplasm"/>
    <property type="evidence" value="ECO:0007669"/>
    <property type="project" value="UniProtKB-SubCell"/>
</dbReference>
<comment type="subcellular location">
    <subcellularLocation>
        <location evidence="6">Cytoplasm</location>
    </subcellularLocation>
    <text evidence="6">May associate with membranes.</text>
</comment>
<dbReference type="Pfam" id="PF01926">
    <property type="entry name" value="MMR_HSR1"/>
    <property type="match status" value="1"/>
</dbReference>
<feature type="binding site" evidence="7">
    <location>
        <begin position="229"/>
        <end position="233"/>
    </location>
    <ligand>
        <name>GTP</name>
        <dbReference type="ChEBI" id="CHEBI:37565"/>
    </ligand>
</feature>
<dbReference type="GO" id="GO:0005525">
    <property type="term" value="F:GTP binding"/>
    <property type="evidence" value="ECO:0007669"/>
    <property type="project" value="UniProtKB-UniRule"/>
</dbReference>
<dbReference type="Pfam" id="PF19275">
    <property type="entry name" value="HflX_C"/>
    <property type="match status" value="1"/>
</dbReference>
<feature type="binding site" evidence="7">
    <location>
        <begin position="204"/>
        <end position="211"/>
    </location>
    <ligand>
        <name>GTP</name>
        <dbReference type="ChEBI" id="CHEBI:37565"/>
    </ligand>
</feature>
<evidence type="ECO:0000259" key="9">
    <source>
        <dbReference type="PROSITE" id="PS51705"/>
    </source>
</evidence>